<feature type="chain" id="PRO_5037665447" evidence="12">
    <location>
        <begin position="23"/>
        <end position="177"/>
    </location>
</feature>
<accession>A0A914YSB2</accession>
<feature type="domain" description="Peptidase M14" evidence="13">
    <location>
        <begin position="132"/>
        <end position="177"/>
    </location>
</feature>
<evidence type="ECO:0000256" key="11">
    <source>
        <dbReference type="PROSITE-ProRule" id="PRU01379"/>
    </source>
</evidence>
<keyword evidence="7" id="KW-0378">Hydrolase</keyword>
<keyword evidence="14" id="KW-1185">Reference proteome</keyword>
<dbReference type="PROSITE" id="PS52035">
    <property type="entry name" value="PEPTIDASE_M14"/>
    <property type="match status" value="1"/>
</dbReference>
<keyword evidence="8" id="KW-0862">Zinc</keyword>
<evidence type="ECO:0000256" key="1">
    <source>
        <dbReference type="ARBA" id="ARBA00001947"/>
    </source>
</evidence>
<evidence type="ECO:0000313" key="14">
    <source>
        <dbReference type="Proteomes" id="UP000887577"/>
    </source>
</evidence>
<dbReference type="PANTHER" id="PTHR11705">
    <property type="entry name" value="PROTEASE FAMILY M14 CARBOXYPEPTIDASE A,B"/>
    <property type="match status" value="1"/>
</dbReference>
<evidence type="ECO:0000256" key="10">
    <source>
        <dbReference type="ARBA" id="ARBA00023157"/>
    </source>
</evidence>
<dbReference type="InterPro" id="IPR000834">
    <property type="entry name" value="Peptidase_M14"/>
</dbReference>
<dbReference type="PANTHER" id="PTHR11705:SF91">
    <property type="entry name" value="FI01817P-RELATED"/>
    <property type="match status" value="1"/>
</dbReference>
<dbReference type="InterPro" id="IPR036990">
    <property type="entry name" value="M14A-like_propep"/>
</dbReference>
<keyword evidence="9" id="KW-0482">Metalloprotease</keyword>
<evidence type="ECO:0000313" key="15">
    <source>
        <dbReference type="WBParaSite" id="PSU_v2.g20287.t1"/>
    </source>
</evidence>
<evidence type="ECO:0000256" key="3">
    <source>
        <dbReference type="ARBA" id="ARBA00022645"/>
    </source>
</evidence>
<evidence type="ECO:0000256" key="5">
    <source>
        <dbReference type="ARBA" id="ARBA00022723"/>
    </source>
</evidence>
<dbReference type="InterPro" id="IPR003146">
    <property type="entry name" value="M14A_act_pep"/>
</dbReference>
<dbReference type="AlphaFoldDB" id="A0A914YSB2"/>
<dbReference type="WBParaSite" id="PSU_v2.g20287.t1">
    <property type="protein sequence ID" value="PSU_v2.g20287.t1"/>
    <property type="gene ID" value="PSU_v2.g20287"/>
</dbReference>
<evidence type="ECO:0000259" key="13">
    <source>
        <dbReference type="PROSITE" id="PS52035"/>
    </source>
</evidence>
<dbReference type="GO" id="GO:0005615">
    <property type="term" value="C:extracellular space"/>
    <property type="evidence" value="ECO:0007669"/>
    <property type="project" value="TreeGrafter"/>
</dbReference>
<protein>
    <submittedName>
        <fullName evidence="15">Carboxypeptidase activation peptide domain-containing protein</fullName>
    </submittedName>
</protein>
<keyword evidence="10" id="KW-1015">Disulfide bond</keyword>
<dbReference type="SUPFAM" id="SSF53187">
    <property type="entry name" value="Zn-dependent exopeptidases"/>
    <property type="match status" value="1"/>
</dbReference>
<evidence type="ECO:0000256" key="8">
    <source>
        <dbReference type="ARBA" id="ARBA00022833"/>
    </source>
</evidence>
<dbReference type="GO" id="GO:0004181">
    <property type="term" value="F:metallocarboxypeptidase activity"/>
    <property type="evidence" value="ECO:0007669"/>
    <property type="project" value="InterPro"/>
</dbReference>
<keyword evidence="4" id="KW-0645">Protease</keyword>
<keyword evidence="3" id="KW-0121">Carboxypeptidase</keyword>
<dbReference type="GO" id="GO:0006508">
    <property type="term" value="P:proteolysis"/>
    <property type="evidence" value="ECO:0007669"/>
    <property type="project" value="UniProtKB-KW"/>
</dbReference>
<proteinExistence type="inferred from homology"/>
<dbReference type="GO" id="GO:0008270">
    <property type="term" value="F:zinc ion binding"/>
    <property type="evidence" value="ECO:0007669"/>
    <property type="project" value="InterPro"/>
</dbReference>
<evidence type="ECO:0000256" key="9">
    <source>
        <dbReference type="ARBA" id="ARBA00023049"/>
    </source>
</evidence>
<comment type="cofactor">
    <cofactor evidence="1">
        <name>Zn(2+)</name>
        <dbReference type="ChEBI" id="CHEBI:29105"/>
    </cofactor>
</comment>
<evidence type="ECO:0000256" key="2">
    <source>
        <dbReference type="ARBA" id="ARBA00005988"/>
    </source>
</evidence>
<evidence type="ECO:0000256" key="6">
    <source>
        <dbReference type="ARBA" id="ARBA00022729"/>
    </source>
</evidence>
<evidence type="ECO:0000256" key="4">
    <source>
        <dbReference type="ARBA" id="ARBA00022670"/>
    </source>
</evidence>
<dbReference type="Gene3D" id="3.40.630.10">
    <property type="entry name" value="Zn peptidases"/>
    <property type="match status" value="1"/>
</dbReference>
<dbReference type="Pfam" id="PF02244">
    <property type="entry name" value="Propep_M14"/>
    <property type="match status" value="1"/>
</dbReference>
<name>A0A914YSB2_9BILA</name>
<dbReference type="Proteomes" id="UP000887577">
    <property type="component" value="Unplaced"/>
</dbReference>
<feature type="signal peptide" evidence="12">
    <location>
        <begin position="1"/>
        <end position="22"/>
    </location>
</feature>
<sequence length="177" mass="19874">MKSISTVVGSLIILILFGLTVGKNDSTDLISVVQLIPQNDPNLLSLITLFEEGELDFWRAPSKVGSTVDIMVNSKQKKIIVKDLNKLIAEKEGGDDQNSWTSRALRRLNGGRRDLADITDNRKDDFGLSMKDYHSYSDIVSWMNRIESRLPGQAKVFSIGRTVEGRETYGIKVLRFI</sequence>
<comment type="caution">
    <text evidence="11">Lacks conserved residue(s) required for the propagation of feature annotation.</text>
</comment>
<evidence type="ECO:0000256" key="12">
    <source>
        <dbReference type="SAM" id="SignalP"/>
    </source>
</evidence>
<organism evidence="14 15">
    <name type="scientific">Panagrolaimus superbus</name>
    <dbReference type="NCBI Taxonomy" id="310955"/>
    <lineage>
        <taxon>Eukaryota</taxon>
        <taxon>Metazoa</taxon>
        <taxon>Ecdysozoa</taxon>
        <taxon>Nematoda</taxon>
        <taxon>Chromadorea</taxon>
        <taxon>Rhabditida</taxon>
        <taxon>Tylenchina</taxon>
        <taxon>Panagrolaimomorpha</taxon>
        <taxon>Panagrolaimoidea</taxon>
        <taxon>Panagrolaimidae</taxon>
        <taxon>Panagrolaimus</taxon>
    </lineage>
</organism>
<dbReference type="SUPFAM" id="SSF54897">
    <property type="entry name" value="Protease propeptides/inhibitors"/>
    <property type="match status" value="1"/>
</dbReference>
<dbReference type="Gene3D" id="3.30.70.340">
    <property type="entry name" value="Metallocarboxypeptidase-like"/>
    <property type="match status" value="1"/>
</dbReference>
<reference evidence="15" key="1">
    <citation type="submission" date="2022-11" db="UniProtKB">
        <authorList>
            <consortium name="WormBaseParasite"/>
        </authorList>
    </citation>
    <scope>IDENTIFICATION</scope>
</reference>
<evidence type="ECO:0000256" key="7">
    <source>
        <dbReference type="ARBA" id="ARBA00022801"/>
    </source>
</evidence>
<keyword evidence="5" id="KW-0479">Metal-binding</keyword>
<comment type="similarity">
    <text evidence="2 11">Belongs to the peptidase M14 family.</text>
</comment>
<keyword evidence="6 12" id="KW-0732">Signal</keyword>